<accession>A0A382DIF1</accession>
<organism evidence="1">
    <name type="scientific">marine metagenome</name>
    <dbReference type="NCBI Taxonomy" id="408172"/>
    <lineage>
        <taxon>unclassified sequences</taxon>
        <taxon>metagenomes</taxon>
        <taxon>ecological metagenomes</taxon>
    </lineage>
</organism>
<reference evidence="1" key="1">
    <citation type="submission" date="2018-05" db="EMBL/GenBank/DDBJ databases">
        <authorList>
            <person name="Lanie J.A."/>
            <person name="Ng W.-L."/>
            <person name="Kazmierczak K.M."/>
            <person name="Andrzejewski T.M."/>
            <person name="Davidsen T.M."/>
            <person name="Wayne K.J."/>
            <person name="Tettelin H."/>
            <person name="Glass J.I."/>
            <person name="Rusch D."/>
            <person name="Podicherti R."/>
            <person name="Tsui H.-C.T."/>
            <person name="Winkler M.E."/>
        </authorList>
    </citation>
    <scope>NUCLEOTIDE SEQUENCE</scope>
</reference>
<feature type="non-terminal residue" evidence="1">
    <location>
        <position position="40"/>
    </location>
</feature>
<name>A0A382DIF1_9ZZZZ</name>
<evidence type="ECO:0000313" key="1">
    <source>
        <dbReference type="EMBL" id="SVB38250.1"/>
    </source>
</evidence>
<gene>
    <name evidence="1" type="ORF">METZ01_LOCUS191104</name>
</gene>
<protein>
    <submittedName>
        <fullName evidence="1">Uncharacterized protein</fullName>
    </submittedName>
</protein>
<dbReference type="EMBL" id="UINC01039571">
    <property type="protein sequence ID" value="SVB38250.1"/>
    <property type="molecule type" value="Genomic_DNA"/>
</dbReference>
<dbReference type="AlphaFoldDB" id="A0A382DIF1"/>
<sequence length="40" mass="4590">MSLDTDELEKVCHQYKDNNEGRIISNMGGYQSYDLPLNTP</sequence>
<proteinExistence type="predicted"/>